<evidence type="ECO:0000313" key="2">
    <source>
        <dbReference type="EMBL" id="ENO17370.1"/>
    </source>
</evidence>
<dbReference type="AlphaFoldDB" id="N6W4B1"/>
<dbReference type="InterPro" id="IPR006287">
    <property type="entry name" value="DJ-1"/>
</dbReference>
<evidence type="ECO:0000313" key="3">
    <source>
        <dbReference type="Proteomes" id="UP000013015"/>
    </source>
</evidence>
<dbReference type="InterPro" id="IPR050325">
    <property type="entry name" value="Prot/Nucl_acid_deglycase"/>
</dbReference>
<dbReference type="EMBL" id="AQHZ01000029">
    <property type="protein sequence ID" value="ENO17370.1"/>
    <property type="molecule type" value="Genomic_DNA"/>
</dbReference>
<dbReference type="STRING" id="888050.HMPREF9004_1912"/>
<dbReference type="Pfam" id="PF01965">
    <property type="entry name" value="DJ-1_PfpI"/>
    <property type="match status" value="1"/>
</dbReference>
<dbReference type="HOGENOM" id="CLU_000445_44_2_11"/>
<accession>N6W4B1</accession>
<dbReference type="InterPro" id="IPR029062">
    <property type="entry name" value="Class_I_gatase-like"/>
</dbReference>
<proteinExistence type="predicted"/>
<dbReference type="InterPro" id="IPR002818">
    <property type="entry name" value="DJ-1/PfpI"/>
</dbReference>
<dbReference type="EC" id="2.3.1.128" evidence="2"/>
<comment type="caution">
    <text evidence="2">The sequence shown here is derived from an EMBL/GenBank/DDBJ whole genome shotgun (WGS) entry which is preliminary data.</text>
</comment>
<sequence length="192" mass="20014">MPTPASLSTDKTVGVLLAPGCEEVEALAVVDALFRAGIHADLIAVFEDLRVVSSHGVSITCDLLLAQADLASYELLFLPGGMPGTMNLAANEQVCREIDRRAKAGLDLAAICAAPSILASRGHLRGRRATANPGFMEAIAEGGAHALEERVVIDGPFLTSRGAGTAFELGFAIVERFLGEKAAGAVREALVY</sequence>
<keyword evidence="2" id="KW-0012">Acyltransferase</keyword>
<dbReference type="PATRIC" id="fig|888050.3.peg.1831"/>
<dbReference type="RefSeq" id="WP_005964958.1">
    <property type="nucleotide sequence ID" value="NZ_CP040505.1"/>
</dbReference>
<feature type="domain" description="DJ-1/PfpI" evidence="1">
    <location>
        <begin position="11"/>
        <end position="175"/>
    </location>
</feature>
<evidence type="ECO:0000259" key="1">
    <source>
        <dbReference type="Pfam" id="PF01965"/>
    </source>
</evidence>
<dbReference type="Gene3D" id="3.40.50.880">
    <property type="match status" value="1"/>
</dbReference>
<dbReference type="CDD" id="cd03135">
    <property type="entry name" value="GATase1_DJ-1"/>
    <property type="match status" value="1"/>
</dbReference>
<protein>
    <submittedName>
        <fullName evidence="2">Ribosomal-protein-alanine acetyltransferase</fullName>
        <ecNumber evidence="2">2.3.1.128</ecNumber>
    </submittedName>
</protein>
<keyword evidence="2" id="KW-0808">Transferase</keyword>
<organism evidence="2 3">
    <name type="scientific">Schaalia cardiffensis F0333</name>
    <dbReference type="NCBI Taxonomy" id="888050"/>
    <lineage>
        <taxon>Bacteria</taxon>
        <taxon>Bacillati</taxon>
        <taxon>Actinomycetota</taxon>
        <taxon>Actinomycetes</taxon>
        <taxon>Actinomycetales</taxon>
        <taxon>Actinomycetaceae</taxon>
        <taxon>Schaalia</taxon>
    </lineage>
</organism>
<dbReference type="NCBIfam" id="TIGR01383">
    <property type="entry name" value="not_thiJ"/>
    <property type="match status" value="1"/>
</dbReference>
<dbReference type="GO" id="GO:0016746">
    <property type="term" value="F:acyltransferase activity"/>
    <property type="evidence" value="ECO:0007669"/>
    <property type="project" value="UniProtKB-KW"/>
</dbReference>
<dbReference type="eggNOG" id="COG0693">
    <property type="taxonomic scope" value="Bacteria"/>
</dbReference>
<gene>
    <name evidence="2" type="primary">rimI2</name>
    <name evidence="2" type="ORF">HMPREF9004_1912</name>
</gene>
<name>N6W4B1_9ACTO</name>
<reference evidence="2 3" key="1">
    <citation type="submission" date="2013-03" db="EMBL/GenBank/DDBJ databases">
        <title>Reference genome for the Human Microbiome Project.</title>
        <authorList>
            <person name="Aqrawi P."/>
            <person name="Ayvaz T."/>
            <person name="Bess C."/>
            <person name="Blankenburg K."/>
            <person name="Coyle M."/>
            <person name="Deng J."/>
            <person name="Forbes L."/>
            <person name="Fowler G."/>
            <person name="Francisco L."/>
            <person name="Fu Q."/>
            <person name="Gibbs R."/>
            <person name="Gross S."/>
            <person name="Gubbala S."/>
            <person name="Hale W."/>
            <person name="Hemphill L."/>
            <person name="Highlander S."/>
            <person name="Hirani K."/>
            <person name="Jackson L."/>
            <person name="Jakkamsetti A."/>
            <person name="Javaid M."/>
            <person name="Jayaseelan J.C."/>
            <person name="Jiang H."/>
            <person name="Joshi V."/>
            <person name="Korchina V."/>
            <person name="Kovar C."/>
            <person name="Lara F."/>
            <person name="Lee S."/>
            <person name="Liu Y."/>
            <person name="Mata R."/>
            <person name="Mathew T."/>
            <person name="Munidasa M."/>
            <person name="Muzny D."/>
            <person name="Nazareth L."/>
            <person name="Ngo R."/>
            <person name="Nguyen L."/>
            <person name="Nguyen N."/>
            <person name="Okwuonu G."/>
            <person name="Ongeri F."/>
            <person name="Palculict T."/>
            <person name="Patil S."/>
            <person name="Petrosino J."/>
            <person name="Pham C."/>
            <person name="Pham P."/>
            <person name="Pu L.-L."/>
            <person name="Qin X."/>
            <person name="Qu J."/>
            <person name="Reid J."/>
            <person name="Ross M."/>
            <person name="Ruth R."/>
            <person name="Saada N."/>
            <person name="San Lucas F."/>
            <person name="Santibanez J."/>
            <person name="Shang Y."/>
            <person name="Simmons D."/>
            <person name="Song X.-Z."/>
            <person name="Tang L.-Y."/>
            <person name="Thornton R."/>
            <person name="Warren J."/>
            <person name="Weissenberger G."/>
            <person name="Wilczek-Boney K."/>
            <person name="Worley K."/>
            <person name="Youmans B."/>
            <person name="Zhang J."/>
            <person name="Zhang L."/>
            <person name="Zhao Z."/>
            <person name="Zhou C."/>
            <person name="Zhu D."/>
            <person name="Zhu Y."/>
        </authorList>
    </citation>
    <scope>NUCLEOTIDE SEQUENCE [LARGE SCALE GENOMIC DNA]</scope>
    <source>
        <strain evidence="2 3">F0333</strain>
    </source>
</reference>
<dbReference type="GO" id="GO:0005737">
    <property type="term" value="C:cytoplasm"/>
    <property type="evidence" value="ECO:0007669"/>
    <property type="project" value="TreeGrafter"/>
</dbReference>
<dbReference type="SUPFAM" id="SSF52317">
    <property type="entry name" value="Class I glutamine amidotransferase-like"/>
    <property type="match status" value="1"/>
</dbReference>
<dbReference type="PANTHER" id="PTHR48094:SF12">
    <property type="entry name" value="PARKINSON DISEASE PROTEIN 7 HOMOLOG"/>
    <property type="match status" value="1"/>
</dbReference>
<dbReference type="PANTHER" id="PTHR48094">
    <property type="entry name" value="PROTEIN/NUCLEIC ACID DEGLYCASE DJ-1-RELATED"/>
    <property type="match status" value="1"/>
</dbReference>
<keyword evidence="3" id="KW-1185">Reference proteome</keyword>
<dbReference type="Proteomes" id="UP000013015">
    <property type="component" value="Unassembled WGS sequence"/>
</dbReference>
<dbReference type="OrthoDB" id="9792284at2"/>